<evidence type="ECO:0000313" key="4">
    <source>
        <dbReference type="EMBL" id="ACP23382.1"/>
    </source>
</evidence>
<reference evidence="4 5" key="2">
    <citation type="journal article" date="2009" name="Appl. Environ. Microbiol.">
        <title>Rhizobium sp. strain NGR234 possesses a remarkable number of secretion systems.</title>
        <authorList>
            <person name="Schmeisser C."/>
            <person name="Liesegang H."/>
            <person name="Krysciak D."/>
            <person name="Bakkou N."/>
            <person name="Le Quere A."/>
            <person name="Wollherr A."/>
            <person name="Heinemeyer I."/>
            <person name="Morgenstern B."/>
            <person name="Pommerening-Roeser A."/>
            <person name="Flores M."/>
            <person name="Palacios R."/>
            <person name="Brenner S."/>
            <person name="Gottschalk G."/>
            <person name="Schmitz R.A."/>
            <person name="Broughton W.J."/>
            <person name="Perret X."/>
            <person name="Strittmatter A.W."/>
            <person name="Streit W.R."/>
        </authorList>
    </citation>
    <scope>NUCLEOTIDE SEQUENCE [LARGE SCALE GENOMIC DNA]</scope>
    <source>
        <strain evidence="5">NBRC 101917 / NGR234</strain>
    </source>
</reference>
<dbReference type="KEGG" id="rhi:NGR_b19350"/>
<dbReference type="CDD" id="cd08896">
    <property type="entry name" value="SRPBCC_CalC_Aha1-like_3"/>
    <property type="match status" value="1"/>
</dbReference>
<dbReference type="AlphaFoldDB" id="C3KLU6"/>
<dbReference type="EMBL" id="CP000874">
    <property type="protein sequence ID" value="ACP23382.1"/>
    <property type="molecule type" value="Genomic_DNA"/>
</dbReference>
<protein>
    <recommendedName>
        <fullName evidence="3">Activator of Hsp90 ATPase homologue 1/2-like C-terminal domain-containing protein</fullName>
    </recommendedName>
</protein>
<reference evidence="5" key="1">
    <citation type="journal article" date="2004" name="J. Bacteriol.">
        <title>An evolutionary hot spot: the pNGR234b replicon of Rhizobium sp. strain NGR234.</title>
        <authorList>
            <person name="Streit W.R."/>
            <person name="Schmitz R.A."/>
            <person name="Perret X."/>
            <person name="Staehelin C."/>
            <person name="Deakin W.J."/>
            <person name="Raasch C."/>
            <person name="Liesegang H."/>
            <person name="Broughton W.J."/>
        </authorList>
    </citation>
    <scope>NUCLEOTIDE SEQUENCE [LARGE SCALE GENOMIC DNA]</scope>
    <source>
        <strain evidence="5">NBRC 101917 / NGR234</strain>
    </source>
</reference>
<sequence>MQERGGDAGGPSRQSRLSARSDHRSPGAGDGRQWVISSAGVHERRTLDEQANGAERRATKAMINEETGGFELRFKRLLDAPRANVWRCWTEPKLLEQWFHPPSWTTEVKRLEPRPGGASHIIMRSPDGEVSDGVGVFLEAVPERRLVFTNGFTSGWIPSDQPSAPPLMTTIIEMSDEGGKTRYVVRALHWTEEARKRHEEMGFHDGWKQTTGHLEALARML</sequence>
<feature type="domain" description="Activator of Hsp90 ATPase homologue 1/2-like C-terminal" evidence="3">
    <location>
        <begin position="79"/>
        <end position="217"/>
    </location>
</feature>
<evidence type="ECO:0000256" key="2">
    <source>
        <dbReference type="SAM" id="MobiDB-lite"/>
    </source>
</evidence>
<dbReference type="Proteomes" id="UP000001054">
    <property type="component" value="Plasmid pNGR234b"/>
</dbReference>
<dbReference type="Gene3D" id="3.30.530.20">
    <property type="match status" value="1"/>
</dbReference>
<keyword evidence="4" id="KW-0614">Plasmid</keyword>
<comment type="similarity">
    <text evidence="1">Belongs to the AHA1 family.</text>
</comment>
<dbReference type="PATRIC" id="fig|394.7.peg.2350"/>
<evidence type="ECO:0000313" key="5">
    <source>
        <dbReference type="Proteomes" id="UP000001054"/>
    </source>
</evidence>
<geneLocation type="plasmid" evidence="5">
    <name>sym pNGR234b</name>
</geneLocation>
<dbReference type="Pfam" id="PF08327">
    <property type="entry name" value="AHSA1"/>
    <property type="match status" value="1"/>
</dbReference>
<dbReference type="SUPFAM" id="SSF55961">
    <property type="entry name" value="Bet v1-like"/>
    <property type="match status" value="1"/>
</dbReference>
<dbReference type="OrthoDB" id="9805228at2"/>
<keyword evidence="5" id="KW-1185">Reference proteome</keyword>
<feature type="region of interest" description="Disordered" evidence="2">
    <location>
        <begin position="1"/>
        <end position="33"/>
    </location>
</feature>
<accession>C3KLU6</accession>
<gene>
    <name evidence="4" type="ordered locus">NGR_b19350</name>
</gene>
<dbReference type="HOGENOM" id="CLU_108923_6_3_5"/>
<organism evidence="4 5">
    <name type="scientific">Sinorhizobium fredii (strain NBRC 101917 / NGR234)</name>
    <dbReference type="NCBI Taxonomy" id="394"/>
    <lineage>
        <taxon>Bacteria</taxon>
        <taxon>Pseudomonadati</taxon>
        <taxon>Pseudomonadota</taxon>
        <taxon>Alphaproteobacteria</taxon>
        <taxon>Hyphomicrobiales</taxon>
        <taxon>Rhizobiaceae</taxon>
        <taxon>Sinorhizobium/Ensifer group</taxon>
        <taxon>Sinorhizobium</taxon>
    </lineage>
</organism>
<evidence type="ECO:0000256" key="1">
    <source>
        <dbReference type="ARBA" id="ARBA00006817"/>
    </source>
</evidence>
<name>C3KLU6_SINFN</name>
<dbReference type="InterPro" id="IPR013538">
    <property type="entry name" value="ASHA1/2-like_C"/>
</dbReference>
<proteinExistence type="inferred from homology"/>
<evidence type="ECO:0000259" key="3">
    <source>
        <dbReference type="Pfam" id="PF08327"/>
    </source>
</evidence>
<dbReference type="InterPro" id="IPR023393">
    <property type="entry name" value="START-like_dom_sf"/>
</dbReference>